<dbReference type="RefSeq" id="WP_164648427.1">
    <property type="nucleotide sequence ID" value="NZ_CP047475.1"/>
</dbReference>
<keyword evidence="8" id="KW-1185">Reference proteome</keyword>
<evidence type="ECO:0000256" key="4">
    <source>
        <dbReference type="ARBA" id="ARBA00018141"/>
    </source>
</evidence>
<evidence type="ECO:0000256" key="3">
    <source>
        <dbReference type="ARBA" id="ARBA00012982"/>
    </source>
</evidence>
<dbReference type="SUPFAM" id="SSF55620">
    <property type="entry name" value="Tetrahydrobiopterin biosynthesis enzymes-like"/>
    <property type="match status" value="2"/>
</dbReference>
<evidence type="ECO:0000313" key="8">
    <source>
        <dbReference type="Proteomes" id="UP000464262"/>
    </source>
</evidence>
<dbReference type="Pfam" id="PF01242">
    <property type="entry name" value="PTPS"/>
    <property type="match status" value="2"/>
</dbReference>
<dbReference type="UniPathway" id="UPA00391"/>
<comment type="pathway">
    <text evidence="1">Purine metabolism; 7-cyano-7-deazaguanine biosynthesis.</text>
</comment>
<dbReference type="InterPro" id="IPR038418">
    <property type="entry name" value="6-PTP_synth/QueD_sf"/>
</dbReference>
<evidence type="ECO:0000256" key="1">
    <source>
        <dbReference type="ARBA" id="ARBA00005061"/>
    </source>
</evidence>
<proteinExistence type="inferred from homology"/>
<dbReference type="InterPro" id="IPR007115">
    <property type="entry name" value="6-PTP_synth/QueD"/>
</dbReference>
<evidence type="ECO:0000256" key="6">
    <source>
        <dbReference type="ARBA" id="ARBA00048807"/>
    </source>
</evidence>
<gene>
    <name evidence="7" type="ORF">GT360_08375</name>
</gene>
<dbReference type="EMBL" id="CP047475">
    <property type="protein sequence ID" value="QIA63534.1"/>
    <property type="molecule type" value="Genomic_DNA"/>
</dbReference>
<accession>A0A7Z2T358</accession>
<evidence type="ECO:0000256" key="5">
    <source>
        <dbReference type="ARBA" id="ARBA00031449"/>
    </source>
</evidence>
<dbReference type="Gene3D" id="3.30.479.10">
    <property type="entry name" value="6-pyruvoyl tetrahydropterin synthase/QueD"/>
    <property type="match status" value="2"/>
</dbReference>
<evidence type="ECO:0000313" key="7">
    <source>
        <dbReference type="EMBL" id="QIA63534.1"/>
    </source>
</evidence>
<dbReference type="KEGG" id="vas:GT360_08375"/>
<comment type="catalytic activity">
    <reaction evidence="6">
        <text>7,8-dihydroneopterin 3'-triphosphate + H2O = 6-carboxy-5,6,7,8-tetrahydropterin + triphosphate + acetaldehyde + 2 H(+)</text>
        <dbReference type="Rhea" id="RHEA:27966"/>
        <dbReference type="ChEBI" id="CHEBI:15343"/>
        <dbReference type="ChEBI" id="CHEBI:15377"/>
        <dbReference type="ChEBI" id="CHEBI:15378"/>
        <dbReference type="ChEBI" id="CHEBI:18036"/>
        <dbReference type="ChEBI" id="CHEBI:58462"/>
        <dbReference type="ChEBI" id="CHEBI:61032"/>
        <dbReference type="EC" id="4.1.2.50"/>
    </reaction>
</comment>
<organism evidence="7 8">
    <name type="scientific">Vibrio astriarenae</name>
    <dbReference type="NCBI Taxonomy" id="1481923"/>
    <lineage>
        <taxon>Bacteria</taxon>
        <taxon>Pseudomonadati</taxon>
        <taxon>Pseudomonadota</taxon>
        <taxon>Gammaproteobacteria</taxon>
        <taxon>Vibrionales</taxon>
        <taxon>Vibrionaceae</taxon>
        <taxon>Vibrio</taxon>
    </lineage>
</organism>
<comment type="similarity">
    <text evidence="2">Belongs to the PTPS family. QueD subfamily.</text>
</comment>
<dbReference type="EC" id="4.1.2.50" evidence="3"/>
<dbReference type="AlphaFoldDB" id="A0A7Z2T358"/>
<evidence type="ECO:0000256" key="2">
    <source>
        <dbReference type="ARBA" id="ARBA00008900"/>
    </source>
</evidence>
<sequence>MNLFVKALTVIDSSYLCDQRGMVGDSWIVDVTLSGDLNEMSMVLDFGKVKSQIKYLIDEYVDHRLLIPSRSANVHVAATQNGYSQVDMLRDDKSLHLHCPDEAFGFVDADAITLDSLTQHVHQLLQGKLPDNVKDFTITLRPEAIEGAFYHYSHGLKKHDGNCQRIAHGHRSPIELIVDGQRDSALEEQFAKRWEDIYLGSAEDMVPTAQLKLSEHARNITDETHYGFCYQAPQGHFELAIAKSETEIIETDTTVELLADFIADEVSNTLSDSHSLQVVAYEGVGKGAMAFR</sequence>
<dbReference type="Proteomes" id="UP000464262">
    <property type="component" value="Chromosome 1"/>
</dbReference>
<dbReference type="GO" id="GO:0070497">
    <property type="term" value="F:6-carboxytetrahydropterin synthase activity"/>
    <property type="evidence" value="ECO:0007669"/>
    <property type="project" value="UniProtKB-EC"/>
</dbReference>
<name>A0A7Z2T358_9VIBR</name>
<protein>
    <recommendedName>
        <fullName evidence="4">6-carboxy-5,6,7,8-tetrahydropterin synthase</fullName>
        <ecNumber evidence="3">4.1.2.50</ecNumber>
    </recommendedName>
    <alternativeName>
        <fullName evidence="5">Queuosine biosynthesis protein QueD</fullName>
    </alternativeName>
</protein>
<reference evidence="7 8" key="1">
    <citation type="submission" date="2020-01" db="EMBL/GenBank/DDBJ databases">
        <title>Whole genome and functional gene identification of agarase of Vibrio HN897.</title>
        <authorList>
            <person name="Liu Y."/>
            <person name="Zhao Z."/>
        </authorList>
    </citation>
    <scope>NUCLEOTIDE SEQUENCE [LARGE SCALE GENOMIC DNA]</scope>
    <source>
        <strain evidence="7 8">HN897</strain>
    </source>
</reference>